<reference evidence="3" key="1">
    <citation type="submission" date="2016-10" db="EMBL/GenBank/DDBJ databases">
        <authorList>
            <person name="Varghese N."/>
            <person name="Submissions S."/>
        </authorList>
    </citation>
    <scope>NUCLEOTIDE SEQUENCE [LARGE SCALE GENOMIC DNA]</scope>
    <source>
        <strain evidence="3">DSM 527</strain>
    </source>
</reference>
<dbReference type="Pfam" id="PF20181">
    <property type="entry name" value="DUF6544"/>
    <property type="match status" value="1"/>
</dbReference>
<sequence length="293" mass="33983">MLPGWIWLSIAIVIAFILRYSYVRFYKILEADRETLFIQCSSRRPDILTEASIRHLPPAVRLWLTRSGVLNKAFNSTVHLYQQGEMRTATNSKWMPVKAQQWFNSAAPGFLWVADVKMFPSLYLAGKDSYVNGKGHMLISFLSMLPIVNAKGPEIDQSSMIRYLAEIVWFPYAAVSHYIRWEEVDELTARATITYAGISASALFRFNEEGDFISLTAKRYYSAKGRTTLEDWLVETEPGACQIFEGIRIPDRLQVTWLLKSGRFTWFLLKVTDIKYHENRKYQLIQSPQHEYL</sequence>
<dbReference type="RefSeq" id="WP_089831107.1">
    <property type="nucleotide sequence ID" value="NZ_FNBN01000002.1"/>
</dbReference>
<evidence type="ECO:0000313" key="2">
    <source>
        <dbReference type="EMBL" id="SDF67013.1"/>
    </source>
</evidence>
<protein>
    <submittedName>
        <fullName evidence="2">Uncharacterized protein</fullName>
    </submittedName>
</protein>
<keyword evidence="1" id="KW-0812">Transmembrane</keyword>
<dbReference type="OrthoDB" id="9786534at2"/>
<dbReference type="STRING" id="104663.SAMN04488121_102608"/>
<gene>
    <name evidence="2" type="ORF">SAMN04488121_102608</name>
</gene>
<evidence type="ECO:0000313" key="3">
    <source>
        <dbReference type="Proteomes" id="UP000199045"/>
    </source>
</evidence>
<dbReference type="AlphaFoldDB" id="A0A1G7MYY8"/>
<keyword evidence="1" id="KW-0472">Membrane</keyword>
<evidence type="ECO:0000256" key="1">
    <source>
        <dbReference type="SAM" id="Phobius"/>
    </source>
</evidence>
<proteinExistence type="predicted"/>
<dbReference type="InterPro" id="IPR046674">
    <property type="entry name" value="DUF6544"/>
</dbReference>
<dbReference type="Proteomes" id="UP000199045">
    <property type="component" value="Unassembled WGS sequence"/>
</dbReference>
<dbReference type="EMBL" id="FNBN01000002">
    <property type="protein sequence ID" value="SDF67013.1"/>
    <property type="molecule type" value="Genomic_DNA"/>
</dbReference>
<name>A0A1G7MYY8_CHIFI</name>
<organism evidence="2 3">
    <name type="scientific">Chitinophaga filiformis</name>
    <name type="common">Myxococcus filiformis</name>
    <name type="synonym">Flexibacter filiformis</name>
    <dbReference type="NCBI Taxonomy" id="104663"/>
    <lineage>
        <taxon>Bacteria</taxon>
        <taxon>Pseudomonadati</taxon>
        <taxon>Bacteroidota</taxon>
        <taxon>Chitinophagia</taxon>
        <taxon>Chitinophagales</taxon>
        <taxon>Chitinophagaceae</taxon>
        <taxon>Chitinophaga</taxon>
    </lineage>
</organism>
<feature type="transmembrane region" description="Helical" evidence="1">
    <location>
        <begin position="6"/>
        <end position="23"/>
    </location>
</feature>
<keyword evidence="1" id="KW-1133">Transmembrane helix</keyword>
<accession>A0A1G7MYY8</accession>